<dbReference type="OrthoDB" id="5815030at2"/>
<evidence type="ECO:0000313" key="2">
    <source>
        <dbReference type="EMBL" id="KAA2242118.1"/>
    </source>
</evidence>
<evidence type="ECO:0000259" key="1">
    <source>
        <dbReference type="PROSITE" id="PS51186"/>
    </source>
</evidence>
<dbReference type="InterPro" id="IPR000182">
    <property type="entry name" value="GNAT_dom"/>
</dbReference>
<evidence type="ECO:0000313" key="3">
    <source>
        <dbReference type="Proteomes" id="UP000323142"/>
    </source>
</evidence>
<dbReference type="AlphaFoldDB" id="A0A5B2VU38"/>
<dbReference type="PANTHER" id="PTHR43415:SF3">
    <property type="entry name" value="GNAT-FAMILY ACETYLTRANSFERASE"/>
    <property type="match status" value="1"/>
</dbReference>
<dbReference type="InterPro" id="IPR016181">
    <property type="entry name" value="Acyl_CoA_acyltransferase"/>
</dbReference>
<accession>A0A5B2VU38</accession>
<proteinExistence type="predicted"/>
<reference evidence="2 3" key="2">
    <citation type="submission" date="2019-09" db="EMBL/GenBank/DDBJ databases">
        <authorList>
            <person name="Jin C."/>
        </authorList>
    </citation>
    <scope>NUCLEOTIDE SEQUENCE [LARGE SCALE GENOMIC DNA]</scope>
    <source>
        <strain evidence="2 3">BN140002</strain>
    </source>
</reference>
<dbReference type="GO" id="GO:0016747">
    <property type="term" value="F:acyltransferase activity, transferring groups other than amino-acyl groups"/>
    <property type="evidence" value="ECO:0007669"/>
    <property type="project" value="InterPro"/>
</dbReference>
<keyword evidence="3" id="KW-1185">Reference proteome</keyword>
<sequence length="166" mass="18426">MAPAIREATREDIAFIIGLERAPANARLIGRFEAERHAALLDEPDSRHLLGVDGAGEPFGFAILWGLCDPNGNVLLKRTAVAGPGEGLGRPFLERVVDWVFARPESHRLWLTVAPYNPRAQRVYATLGFVEEGRQREALIVPEGGRVDVIQMSILRPEWAARQRTP</sequence>
<feature type="domain" description="N-acetyltransferase" evidence="1">
    <location>
        <begin position="3"/>
        <end position="157"/>
    </location>
</feature>
<dbReference type="SUPFAM" id="SSF55729">
    <property type="entry name" value="Acyl-CoA N-acyltransferases (Nat)"/>
    <property type="match status" value="1"/>
</dbReference>
<dbReference type="RefSeq" id="WP_149815726.1">
    <property type="nucleotide sequence ID" value="NZ_VUOA01000007.1"/>
</dbReference>
<keyword evidence="2" id="KW-0808">Transferase</keyword>
<protein>
    <submittedName>
        <fullName evidence="2">GNAT family N-acetyltransferase</fullName>
    </submittedName>
</protein>
<reference evidence="2 3" key="1">
    <citation type="submission" date="2019-09" db="EMBL/GenBank/DDBJ databases">
        <title>Salinarimonas rosea gen. nov., sp. nov., a new member of the a-2 subgroup of the Proteobacteria.</title>
        <authorList>
            <person name="Liu J."/>
        </authorList>
    </citation>
    <scope>NUCLEOTIDE SEQUENCE [LARGE SCALE GENOMIC DNA]</scope>
    <source>
        <strain evidence="2 3">BN140002</strain>
    </source>
</reference>
<dbReference type="Proteomes" id="UP000323142">
    <property type="component" value="Unassembled WGS sequence"/>
</dbReference>
<dbReference type="Pfam" id="PF00583">
    <property type="entry name" value="Acetyltransf_1"/>
    <property type="match status" value="1"/>
</dbReference>
<comment type="caution">
    <text evidence="2">The sequence shown here is derived from an EMBL/GenBank/DDBJ whole genome shotgun (WGS) entry which is preliminary data.</text>
</comment>
<dbReference type="PANTHER" id="PTHR43415">
    <property type="entry name" value="SPERMIDINE N(1)-ACETYLTRANSFERASE"/>
    <property type="match status" value="1"/>
</dbReference>
<gene>
    <name evidence="2" type="ORF">F0L46_03910</name>
</gene>
<dbReference type="PROSITE" id="PS51186">
    <property type="entry name" value="GNAT"/>
    <property type="match status" value="1"/>
</dbReference>
<dbReference type="EMBL" id="VUOA01000007">
    <property type="protein sequence ID" value="KAA2242118.1"/>
    <property type="molecule type" value="Genomic_DNA"/>
</dbReference>
<name>A0A5B2VU38_9HYPH</name>
<dbReference type="Gene3D" id="3.40.630.30">
    <property type="match status" value="1"/>
</dbReference>
<organism evidence="2 3">
    <name type="scientific">Salinarimonas soli</name>
    <dbReference type="NCBI Taxonomy" id="1638099"/>
    <lineage>
        <taxon>Bacteria</taxon>
        <taxon>Pseudomonadati</taxon>
        <taxon>Pseudomonadota</taxon>
        <taxon>Alphaproteobacteria</taxon>
        <taxon>Hyphomicrobiales</taxon>
        <taxon>Salinarimonadaceae</taxon>
        <taxon>Salinarimonas</taxon>
    </lineage>
</organism>